<evidence type="ECO:0000313" key="3">
    <source>
        <dbReference type="EMBL" id="KTB48730.1"/>
    </source>
</evidence>
<evidence type="ECO:0000259" key="2">
    <source>
        <dbReference type="Pfam" id="PF01458"/>
    </source>
</evidence>
<organism evidence="3 4">
    <name type="scientific">Dehalogenimonas alkenigignens</name>
    <dbReference type="NCBI Taxonomy" id="1217799"/>
    <lineage>
        <taxon>Bacteria</taxon>
        <taxon>Bacillati</taxon>
        <taxon>Chloroflexota</taxon>
        <taxon>Dehalococcoidia</taxon>
        <taxon>Dehalococcoidales</taxon>
        <taxon>Dehalococcoidaceae</taxon>
        <taxon>Dehalogenimonas</taxon>
    </lineage>
</organism>
<proteinExistence type="inferred from homology"/>
<evidence type="ECO:0000256" key="1">
    <source>
        <dbReference type="ARBA" id="ARBA00043967"/>
    </source>
</evidence>
<dbReference type="GO" id="GO:0016226">
    <property type="term" value="P:iron-sulfur cluster assembly"/>
    <property type="evidence" value="ECO:0007669"/>
    <property type="project" value="InterPro"/>
</dbReference>
<dbReference type="PANTHER" id="PTHR30508">
    <property type="entry name" value="FES CLUSTER ASSEMBLY PROTEIN SUF"/>
    <property type="match status" value="1"/>
</dbReference>
<dbReference type="Pfam" id="PF01458">
    <property type="entry name" value="SUFBD_core"/>
    <property type="match status" value="1"/>
</dbReference>
<name>A0A0W0GJJ2_9CHLR</name>
<dbReference type="EMBL" id="LFDV01000002">
    <property type="protein sequence ID" value="KTB48730.1"/>
    <property type="molecule type" value="Genomic_DNA"/>
</dbReference>
<dbReference type="InterPro" id="IPR037284">
    <property type="entry name" value="SUF_FeS_clus_asmbl_SufBD_sf"/>
</dbReference>
<dbReference type="InterPro" id="IPR000825">
    <property type="entry name" value="SUF_FeS_clus_asmbl_SufBD_core"/>
</dbReference>
<comment type="similarity">
    <text evidence="1">Belongs to the iron-sulfur cluster assembly SufBD family.</text>
</comment>
<dbReference type="RefSeq" id="WP_058439669.1">
    <property type="nucleotide sequence ID" value="NZ_KQ758903.1"/>
</dbReference>
<dbReference type="InterPro" id="IPR055346">
    <property type="entry name" value="Fe-S_cluster_assembly_SufBD"/>
</dbReference>
<sequence length="414" mass="45209">MSDLQKVKAPDFSERARAAAAKKAAAGPDIDLDGFKVPVRGEKDYLDSPETISEQDKSRMLESGIMLDDRTGRSGTFVQMDNTPVHFHAAQEGIEVMSISAAWEKYDWLKDYWWKAVAVDADKYTAHVELHGADGYFIRALPGVKTDYPVQACLYLEAGKAVQDVHNIIIAEEGSELHIITGCAVAHRQEMGLHLGVSEFYIKKGAKITFSMIHTWSPETEVRPRTGAIIEEDGLFLSNYVIMKPVHSIQASPIARCVGKNATVRFNSIMVATPGSHMDLGSRAFLNAPGARTEMIARAITAGGEIVSRGYMEGNAPDIKGHLECRGLILKDNGSIHAIPELKATVPNVDLSHEAAVGKIAEDEVEYLMARGLTRDEATAAIIRGFLKVDIEGLPPMLNAELRKAVEASEKEAL</sequence>
<dbReference type="AlphaFoldDB" id="A0A0W0GJJ2"/>
<reference evidence="3 4" key="1">
    <citation type="submission" date="2015-06" db="EMBL/GenBank/DDBJ databases">
        <title>Genome sequence of the organohalide-respiring Dehalogenimonas alkenigignens type strain (IP3-3T).</title>
        <authorList>
            <person name="Key T.A."/>
            <person name="Richmond D.P."/>
            <person name="Bowman K.S."/>
            <person name="Cho Y.-J."/>
            <person name="Chun J."/>
            <person name="da Costa M.S."/>
            <person name="Rainey F.A."/>
            <person name="Moe W.M."/>
        </authorList>
    </citation>
    <scope>NUCLEOTIDE SEQUENCE [LARGE SCALE GENOMIC DNA]</scope>
    <source>
        <strain evidence="3 4">IP3-3</strain>
    </source>
</reference>
<protein>
    <submittedName>
        <fullName evidence="3">ABC-type transport system involved in Fe-S cluster assembly, permease component</fullName>
    </submittedName>
</protein>
<dbReference type="OrthoDB" id="9803529at2"/>
<comment type="caution">
    <text evidence="3">The sequence shown here is derived from an EMBL/GenBank/DDBJ whole genome shotgun (WGS) entry which is preliminary data.</text>
</comment>
<dbReference type="PATRIC" id="fig|1217799.6.peg.1626"/>
<evidence type="ECO:0000313" key="4">
    <source>
        <dbReference type="Proteomes" id="UP000053947"/>
    </source>
</evidence>
<feature type="domain" description="SUF system FeS cluster assembly SufBD core" evidence="2">
    <location>
        <begin position="159"/>
        <end position="386"/>
    </location>
</feature>
<accession>A0A0W0GJJ2</accession>
<dbReference type="Proteomes" id="UP000053947">
    <property type="component" value="Unassembled WGS sequence"/>
</dbReference>
<dbReference type="PANTHER" id="PTHR30508:SF1">
    <property type="entry name" value="UPF0051 PROTEIN ABCI8, CHLOROPLASTIC-RELATED"/>
    <property type="match status" value="1"/>
</dbReference>
<dbReference type="STRING" id="1217799.DEALK_15770"/>
<dbReference type="SUPFAM" id="SSF101960">
    <property type="entry name" value="Stabilizer of iron transporter SufD"/>
    <property type="match status" value="1"/>
</dbReference>
<gene>
    <name evidence="3" type="ORF">DEALK_15770</name>
</gene>
<keyword evidence="4" id="KW-1185">Reference proteome</keyword>